<accession>A0A7W7RVT3</accession>
<sequence length="100" mass="11343">MATNLDTLLIAPYMEIDDQIEGNRRTGRPPLLSDSELVCLTVAQALLGYHSEARRLRFARTHLSGMFPYLPQQSGYNKRLRVALPLVKRLSHFGMATDTR</sequence>
<evidence type="ECO:0000313" key="1">
    <source>
        <dbReference type="EMBL" id="MBB4939169.1"/>
    </source>
</evidence>
<dbReference type="RefSeq" id="WP_184755221.1">
    <property type="nucleotide sequence ID" value="NZ_JACHJU010000001.1"/>
</dbReference>
<comment type="caution">
    <text evidence="1">The sequence shown here is derived from an EMBL/GenBank/DDBJ whole genome shotgun (WGS) entry which is preliminary data.</text>
</comment>
<protein>
    <recommendedName>
        <fullName evidence="3">Transposase DDE domain-containing protein</fullName>
    </recommendedName>
</protein>
<dbReference type="Proteomes" id="UP000534286">
    <property type="component" value="Unassembled WGS sequence"/>
</dbReference>
<name>A0A7W7RVT3_9ACTN</name>
<evidence type="ECO:0000313" key="2">
    <source>
        <dbReference type="Proteomes" id="UP000534286"/>
    </source>
</evidence>
<reference evidence="1 2" key="1">
    <citation type="submission" date="2020-08" db="EMBL/GenBank/DDBJ databases">
        <title>Sequencing the genomes of 1000 actinobacteria strains.</title>
        <authorList>
            <person name="Klenk H.-P."/>
        </authorList>
    </citation>
    <scope>NUCLEOTIDE SEQUENCE [LARGE SCALE GENOMIC DNA]</scope>
    <source>
        <strain evidence="1 2">DSM 43023</strain>
    </source>
</reference>
<evidence type="ECO:0008006" key="3">
    <source>
        <dbReference type="Google" id="ProtNLM"/>
    </source>
</evidence>
<gene>
    <name evidence="1" type="ORF">FHR32_003474</name>
</gene>
<dbReference type="EMBL" id="JACHJU010000001">
    <property type="protein sequence ID" value="MBB4939169.1"/>
    <property type="molecule type" value="Genomic_DNA"/>
</dbReference>
<organism evidence="1 2">
    <name type="scientific">Streptosporangium album</name>
    <dbReference type="NCBI Taxonomy" id="47479"/>
    <lineage>
        <taxon>Bacteria</taxon>
        <taxon>Bacillati</taxon>
        <taxon>Actinomycetota</taxon>
        <taxon>Actinomycetes</taxon>
        <taxon>Streptosporangiales</taxon>
        <taxon>Streptosporangiaceae</taxon>
        <taxon>Streptosporangium</taxon>
    </lineage>
</organism>
<proteinExistence type="predicted"/>
<dbReference type="AlphaFoldDB" id="A0A7W7RVT3"/>
<keyword evidence="2" id="KW-1185">Reference proteome</keyword>